<dbReference type="AlphaFoldDB" id="A0A9N9TPK4"/>
<evidence type="ECO:0000256" key="2">
    <source>
        <dbReference type="ARBA" id="ARBA00022525"/>
    </source>
</evidence>
<evidence type="ECO:0000256" key="1">
    <source>
        <dbReference type="ARBA" id="ARBA00004613"/>
    </source>
</evidence>
<evidence type="ECO:0000256" key="7">
    <source>
        <dbReference type="PROSITE-ProRule" id="PRU00776"/>
    </source>
</evidence>
<feature type="domain" description="Pacifastin" evidence="9">
    <location>
        <begin position="44"/>
        <end position="79"/>
    </location>
</feature>
<comment type="caution">
    <text evidence="7">Lacks conserved residue(s) required for the propagation of feature annotation.</text>
</comment>
<dbReference type="OrthoDB" id="10026631at2759"/>
<feature type="compositionally biased region" description="Acidic residues" evidence="8">
    <location>
        <begin position="157"/>
        <end position="176"/>
    </location>
</feature>
<dbReference type="GO" id="GO:0005576">
    <property type="term" value="C:extracellular region"/>
    <property type="evidence" value="ECO:0007669"/>
    <property type="project" value="UniProtKB-SubCell"/>
</dbReference>
<accession>A0A9N9TPK4</accession>
<dbReference type="PROSITE" id="PS51446">
    <property type="entry name" value="PACIFASTIN"/>
    <property type="match status" value="1"/>
</dbReference>
<keyword evidence="11" id="KW-1185">Reference proteome</keyword>
<keyword evidence="3 7" id="KW-0646">Protease inhibitor</keyword>
<gene>
    <name evidence="10" type="ORF">PHYEVI_LOCUS6196</name>
</gene>
<name>A0A9N9TPK4_PHYSR</name>
<feature type="disulfide bond" evidence="7">
    <location>
        <begin position="47"/>
        <end position="62"/>
    </location>
</feature>
<comment type="subcellular location">
    <subcellularLocation>
        <location evidence="1">Secreted</location>
    </subcellularLocation>
</comment>
<evidence type="ECO:0000256" key="5">
    <source>
        <dbReference type="ARBA" id="ARBA00023157"/>
    </source>
</evidence>
<dbReference type="Pfam" id="PF05375">
    <property type="entry name" value="Pacifastin_I"/>
    <property type="match status" value="1"/>
</dbReference>
<evidence type="ECO:0000256" key="4">
    <source>
        <dbReference type="ARBA" id="ARBA00022900"/>
    </source>
</evidence>
<evidence type="ECO:0000256" key="6">
    <source>
        <dbReference type="ARBA" id="ARBA00029459"/>
    </source>
</evidence>
<dbReference type="GO" id="GO:0004867">
    <property type="term" value="F:serine-type endopeptidase inhibitor activity"/>
    <property type="evidence" value="ECO:0007669"/>
    <property type="project" value="UniProtKB-UniRule"/>
</dbReference>
<evidence type="ECO:0000256" key="3">
    <source>
        <dbReference type="ARBA" id="ARBA00022690"/>
    </source>
</evidence>
<protein>
    <recommendedName>
        <fullName evidence="9">Pacifastin domain-containing protein</fullName>
    </recommendedName>
</protein>
<evidence type="ECO:0000256" key="8">
    <source>
        <dbReference type="SAM" id="MobiDB-lite"/>
    </source>
</evidence>
<dbReference type="SUPFAM" id="SSF57283">
    <property type="entry name" value="PMP inhibitors"/>
    <property type="match status" value="1"/>
</dbReference>
<dbReference type="InterPro" id="IPR008037">
    <property type="entry name" value="Pacifastin_dom"/>
</dbReference>
<organism evidence="10 11">
    <name type="scientific">Phyllotreta striolata</name>
    <name type="common">Striped flea beetle</name>
    <name type="synonym">Crioceris striolata</name>
    <dbReference type="NCBI Taxonomy" id="444603"/>
    <lineage>
        <taxon>Eukaryota</taxon>
        <taxon>Metazoa</taxon>
        <taxon>Ecdysozoa</taxon>
        <taxon>Arthropoda</taxon>
        <taxon>Hexapoda</taxon>
        <taxon>Insecta</taxon>
        <taxon>Pterygota</taxon>
        <taxon>Neoptera</taxon>
        <taxon>Endopterygota</taxon>
        <taxon>Coleoptera</taxon>
        <taxon>Polyphaga</taxon>
        <taxon>Cucujiformia</taxon>
        <taxon>Chrysomeloidea</taxon>
        <taxon>Chrysomelidae</taxon>
        <taxon>Galerucinae</taxon>
        <taxon>Alticini</taxon>
        <taxon>Phyllotreta</taxon>
    </lineage>
</organism>
<sequence>MPLPQKLNKLSISVERTSKMKTLAQRAIITVVFALCASVCLTDATMCRPNSKFHIDCNTCECSSNGAEYSCTRLKCQPADYQSKYDVTYTKEGYKLLVPKNNDEFNFDDDDELLIHSRKPRVPPGYPYINDELPAPEPSLENDDNNVDSSDDKFIDIDGDEDDVENIDEDNLGNTVDDEDAIQTNEINHDRWDRFIPNKVPDFPE</sequence>
<evidence type="ECO:0000313" key="10">
    <source>
        <dbReference type="EMBL" id="CAG9859833.1"/>
    </source>
</evidence>
<evidence type="ECO:0000313" key="11">
    <source>
        <dbReference type="Proteomes" id="UP001153712"/>
    </source>
</evidence>
<feature type="region of interest" description="Disordered" evidence="8">
    <location>
        <begin position="134"/>
        <end position="176"/>
    </location>
</feature>
<keyword evidence="4 7" id="KW-0722">Serine protease inhibitor</keyword>
<comment type="similarity">
    <text evidence="6 7">Belongs to the protease inhibitor I19 family.</text>
</comment>
<dbReference type="EMBL" id="OU900096">
    <property type="protein sequence ID" value="CAG9859833.1"/>
    <property type="molecule type" value="Genomic_DNA"/>
</dbReference>
<keyword evidence="2" id="KW-0964">Secreted</keyword>
<proteinExistence type="inferred from homology"/>
<dbReference type="Proteomes" id="UP001153712">
    <property type="component" value="Chromosome 3"/>
</dbReference>
<evidence type="ECO:0000259" key="9">
    <source>
        <dbReference type="PROSITE" id="PS51446"/>
    </source>
</evidence>
<reference evidence="10" key="1">
    <citation type="submission" date="2022-01" db="EMBL/GenBank/DDBJ databases">
        <authorList>
            <person name="King R."/>
        </authorList>
    </citation>
    <scope>NUCLEOTIDE SEQUENCE</scope>
</reference>
<dbReference type="InterPro" id="IPR036201">
    <property type="entry name" value="Pacifastin_dom_sf"/>
</dbReference>
<keyword evidence="5 7" id="KW-1015">Disulfide bond</keyword>